<accession>W8UQJ6</accession>
<reference evidence="2 3" key="1">
    <citation type="journal article" date="2014" name="Proc. Natl. Acad. Sci. U.S.A.">
        <title>Molecular dissection of the evolution of carbapenem-resistant multilocus sequence type 258 Klebsiella pneumoniae.</title>
        <authorList>
            <person name="Deleo F.R."/>
            <person name="Chen L."/>
            <person name="Porcella S.F."/>
            <person name="Martens C.A."/>
            <person name="Kobayashi S.D."/>
            <person name="Porter A.R."/>
            <person name="Chavda K.D."/>
            <person name="Jacobs M.R."/>
            <person name="Mathema B."/>
            <person name="Olsen R.J."/>
            <person name="Bonomo R.A."/>
            <person name="Musser J.M."/>
            <person name="Kreiswirth B.N."/>
        </authorList>
    </citation>
    <scope>NUCLEOTIDE SEQUENCE [LARGE SCALE GENOMIC DNA]</scope>
    <source>
        <strain evidence="2">30684/NJST258_2</strain>
    </source>
</reference>
<feature type="region of interest" description="Disordered" evidence="1">
    <location>
        <begin position="33"/>
        <end position="55"/>
    </location>
</feature>
<evidence type="ECO:0000313" key="2">
    <source>
        <dbReference type="EMBL" id="AHM77913.1"/>
    </source>
</evidence>
<dbReference type="AlphaFoldDB" id="W8UQJ6"/>
<sequence>MSVDRTSRNEANIRMMALLQDPPGRRCRDRLQDEARITQDRVMDTSRMENESRSG</sequence>
<name>W8UQJ6_KLEPN</name>
<evidence type="ECO:0000256" key="1">
    <source>
        <dbReference type="SAM" id="MobiDB-lite"/>
    </source>
</evidence>
<proteinExistence type="predicted"/>
<organism evidence="2 3">
    <name type="scientific">Klebsiella pneumoniae 30684/NJST258_2</name>
    <dbReference type="NCBI Taxonomy" id="1420013"/>
    <lineage>
        <taxon>Bacteria</taxon>
        <taxon>Pseudomonadati</taxon>
        <taxon>Pseudomonadota</taxon>
        <taxon>Gammaproteobacteria</taxon>
        <taxon>Enterobacterales</taxon>
        <taxon>Enterobacteriaceae</taxon>
        <taxon>Klebsiella/Raoultella group</taxon>
        <taxon>Klebsiella</taxon>
        <taxon>Klebsiella pneumoniae complex</taxon>
    </lineage>
</organism>
<dbReference type="HOGENOM" id="CLU_3183025_0_0_6"/>
<evidence type="ECO:0000313" key="3">
    <source>
        <dbReference type="Proteomes" id="UP000019586"/>
    </source>
</evidence>
<dbReference type="Proteomes" id="UP000019586">
    <property type="component" value="Chromosome"/>
</dbReference>
<protein>
    <submittedName>
        <fullName evidence="2">Uncharacterized protein</fullName>
    </submittedName>
</protein>
<gene>
    <name evidence="2" type="ORF">KPNJ2_01133</name>
</gene>
<dbReference type="KEGG" id="kps:KPNJ2_01133"/>
<dbReference type="EMBL" id="CP006918">
    <property type="protein sequence ID" value="AHM77913.1"/>
    <property type="molecule type" value="Genomic_DNA"/>
</dbReference>